<dbReference type="Proteomes" id="UP000249557">
    <property type="component" value="Unassembled WGS sequence"/>
</dbReference>
<dbReference type="Gene3D" id="1.10.10.10">
    <property type="entry name" value="Winged helix-like DNA-binding domain superfamily/Winged helix DNA-binding domain"/>
    <property type="match status" value="1"/>
</dbReference>
<evidence type="ECO:0000313" key="2">
    <source>
        <dbReference type="Proteomes" id="UP000249557"/>
    </source>
</evidence>
<dbReference type="InterPro" id="IPR000944">
    <property type="entry name" value="Tscrpt_reg_Rrf2"/>
</dbReference>
<dbReference type="InterPro" id="IPR036390">
    <property type="entry name" value="WH_DNA-bd_sf"/>
</dbReference>
<protein>
    <submittedName>
        <fullName evidence="1">SUF system Fe-S cluster assembly regulator</fullName>
    </submittedName>
</protein>
<proteinExistence type="predicted"/>
<dbReference type="Pfam" id="PF02082">
    <property type="entry name" value="Rrf2"/>
    <property type="match status" value="1"/>
</dbReference>
<dbReference type="NCBIfam" id="TIGR00738">
    <property type="entry name" value="rrf2_super"/>
    <property type="match status" value="1"/>
</dbReference>
<dbReference type="AlphaFoldDB" id="A0A2W4Z775"/>
<dbReference type="PROSITE" id="PS01332">
    <property type="entry name" value="HTH_RRF2_1"/>
    <property type="match status" value="1"/>
</dbReference>
<sequence>MIKLSKLTDYAVIILGAMAEGGEAQQTASGLSAKTGLPEPTVAKVLKLLARGSLIASSRGVNGGYRLAKEPKDISMASVIVALEGPVQLTSCVDGQHEGCAHSAACTMKGKWDPVNAAMQKALEDVSLAQMIQAAGARA</sequence>
<name>A0A2W4Z775_9BACT</name>
<dbReference type="PANTHER" id="PTHR33221">
    <property type="entry name" value="WINGED HELIX-TURN-HELIX TRANSCRIPTIONAL REGULATOR, RRF2 FAMILY"/>
    <property type="match status" value="1"/>
</dbReference>
<organism evidence="1 2">
    <name type="scientific">Micavibrio aeruginosavorus</name>
    <dbReference type="NCBI Taxonomy" id="349221"/>
    <lineage>
        <taxon>Bacteria</taxon>
        <taxon>Pseudomonadati</taxon>
        <taxon>Bdellovibrionota</taxon>
        <taxon>Bdellovibrionia</taxon>
        <taxon>Bdellovibrionales</taxon>
        <taxon>Pseudobdellovibrionaceae</taxon>
        <taxon>Micavibrio</taxon>
    </lineage>
</organism>
<comment type="caution">
    <text evidence="1">The sequence shown here is derived from an EMBL/GenBank/DDBJ whole genome shotgun (WGS) entry which is preliminary data.</text>
</comment>
<dbReference type="SUPFAM" id="SSF46785">
    <property type="entry name" value="Winged helix' DNA-binding domain"/>
    <property type="match status" value="1"/>
</dbReference>
<dbReference type="EMBL" id="QFNK01000398">
    <property type="protein sequence ID" value="PZO78104.1"/>
    <property type="molecule type" value="Genomic_DNA"/>
</dbReference>
<dbReference type="InterPro" id="IPR014290">
    <property type="entry name" value="SUF_FeS_clus_asmbl_reg"/>
</dbReference>
<dbReference type="PROSITE" id="PS51197">
    <property type="entry name" value="HTH_RRF2_2"/>
    <property type="match status" value="1"/>
</dbReference>
<dbReference type="GO" id="GO:0005829">
    <property type="term" value="C:cytosol"/>
    <property type="evidence" value="ECO:0007669"/>
    <property type="project" value="TreeGrafter"/>
</dbReference>
<dbReference type="InterPro" id="IPR030489">
    <property type="entry name" value="TR_Rrf2-type_CS"/>
</dbReference>
<dbReference type="GO" id="GO:0003700">
    <property type="term" value="F:DNA-binding transcription factor activity"/>
    <property type="evidence" value="ECO:0007669"/>
    <property type="project" value="TreeGrafter"/>
</dbReference>
<dbReference type="NCBIfam" id="TIGR02944">
    <property type="entry name" value="suf_reg_Xantho"/>
    <property type="match status" value="1"/>
</dbReference>
<reference evidence="1 2" key="1">
    <citation type="submission" date="2017-08" db="EMBL/GenBank/DDBJ databases">
        <title>Infants hospitalized years apart are colonized by the same room-sourced microbial strains.</title>
        <authorList>
            <person name="Brooks B."/>
            <person name="Olm M.R."/>
            <person name="Firek B.A."/>
            <person name="Baker R."/>
            <person name="Thomas B.C."/>
            <person name="Morowitz M.J."/>
            <person name="Banfield J.F."/>
        </authorList>
    </citation>
    <scope>NUCLEOTIDE SEQUENCE [LARGE SCALE GENOMIC DNA]</scope>
    <source>
        <strain evidence="1">S2_018_000_R2_104</strain>
    </source>
</reference>
<gene>
    <name evidence="1" type="ORF">DI626_12085</name>
</gene>
<accession>A0A2W4Z775</accession>
<evidence type="ECO:0000313" key="1">
    <source>
        <dbReference type="EMBL" id="PZO78104.1"/>
    </source>
</evidence>
<dbReference type="InterPro" id="IPR036388">
    <property type="entry name" value="WH-like_DNA-bd_sf"/>
</dbReference>
<dbReference type="PANTHER" id="PTHR33221:SF2">
    <property type="entry name" value="TRANSCRIPTIONAL REGULATOR"/>
    <property type="match status" value="1"/>
</dbReference>